<keyword evidence="1" id="KW-0472">Membrane</keyword>
<dbReference type="GO" id="GO:0006508">
    <property type="term" value="P:proteolysis"/>
    <property type="evidence" value="ECO:0007669"/>
    <property type="project" value="UniProtKB-KW"/>
</dbReference>
<protein>
    <submittedName>
        <fullName evidence="2">Membrane protein implicated in regulation of membrane protease activity</fullName>
    </submittedName>
</protein>
<evidence type="ECO:0000256" key="1">
    <source>
        <dbReference type="SAM" id="Phobius"/>
    </source>
</evidence>
<feature type="transmembrane region" description="Helical" evidence="1">
    <location>
        <begin position="48"/>
        <end position="67"/>
    </location>
</feature>
<accession>A0A4R1JLX8</accession>
<dbReference type="GO" id="GO:0008233">
    <property type="term" value="F:peptidase activity"/>
    <property type="evidence" value="ECO:0007669"/>
    <property type="project" value="UniProtKB-KW"/>
</dbReference>
<keyword evidence="1" id="KW-0812">Transmembrane</keyword>
<comment type="caution">
    <text evidence="2">The sequence shown here is derived from an EMBL/GenBank/DDBJ whole genome shotgun (WGS) entry which is preliminary data.</text>
</comment>
<gene>
    <name evidence="2" type="ORF">EV690_2043</name>
</gene>
<reference evidence="2 3" key="1">
    <citation type="submission" date="2019-03" db="EMBL/GenBank/DDBJ databases">
        <title>Genomic Encyclopedia of Type Strains, Phase IV (KMG-IV): sequencing the most valuable type-strain genomes for metagenomic binning, comparative biology and taxonomic classification.</title>
        <authorList>
            <person name="Goeker M."/>
        </authorList>
    </citation>
    <scope>NUCLEOTIDE SEQUENCE [LARGE SCALE GENOMIC DNA]</scope>
    <source>
        <strain evidence="2 3">DSM 18577</strain>
    </source>
</reference>
<dbReference type="OrthoDB" id="9810336at2"/>
<dbReference type="EMBL" id="SMGD01000013">
    <property type="protein sequence ID" value="TCK51950.1"/>
    <property type="molecule type" value="Genomic_DNA"/>
</dbReference>
<dbReference type="AlphaFoldDB" id="A0A4R1JLX8"/>
<keyword evidence="2" id="KW-0645">Protease</keyword>
<sequence>MTSVDWWILVVFGVILVTSELLVTAFVLMWFGFGFVLSGVISYFSPSLNWGIQVLIAAIIGGISLYFGRRYCVPNDNEVNPQIYTFEGGLGELVIREDNGHTLVSVRCRGTYWSVANPQILHEHPELVHGSGVSVEKIIDNKAVIKPL</sequence>
<dbReference type="RefSeq" id="WP_131912863.1">
    <property type="nucleotide sequence ID" value="NZ_OU594967.1"/>
</dbReference>
<evidence type="ECO:0000313" key="3">
    <source>
        <dbReference type="Proteomes" id="UP000295565"/>
    </source>
</evidence>
<keyword evidence="3" id="KW-1185">Reference proteome</keyword>
<evidence type="ECO:0000313" key="2">
    <source>
        <dbReference type="EMBL" id="TCK51950.1"/>
    </source>
</evidence>
<dbReference type="Proteomes" id="UP000295565">
    <property type="component" value="Unassembled WGS sequence"/>
</dbReference>
<keyword evidence="2" id="KW-0378">Hydrolase</keyword>
<keyword evidence="1" id="KW-1133">Transmembrane helix</keyword>
<name>A0A4R1JLX8_9GAMM</name>
<proteinExistence type="predicted"/>
<feature type="transmembrane region" description="Helical" evidence="1">
    <location>
        <begin position="6"/>
        <end position="36"/>
    </location>
</feature>
<organism evidence="2 3">
    <name type="scientific">Celerinatantimonas diazotrophica</name>
    <dbReference type="NCBI Taxonomy" id="412034"/>
    <lineage>
        <taxon>Bacteria</taxon>
        <taxon>Pseudomonadati</taxon>
        <taxon>Pseudomonadota</taxon>
        <taxon>Gammaproteobacteria</taxon>
        <taxon>Celerinatantimonadaceae</taxon>
        <taxon>Celerinatantimonas</taxon>
    </lineage>
</organism>